<dbReference type="SMART" id="SM00287">
    <property type="entry name" value="SH3b"/>
    <property type="match status" value="1"/>
</dbReference>
<dbReference type="RefSeq" id="WP_167984231.1">
    <property type="nucleotide sequence ID" value="NZ_JAATEJ010000014.1"/>
</dbReference>
<evidence type="ECO:0000313" key="3">
    <source>
        <dbReference type="EMBL" id="NJP45372.1"/>
    </source>
</evidence>
<evidence type="ECO:0000256" key="1">
    <source>
        <dbReference type="SAM" id="SignalP"/>
    </source>
</evidence>
<proteinExistence type="predicted"/>
<dbReference type="InterPro" id="IPR003646">
    <property type="entry name" value="SH3-like_bac-type"/>
</dbReference>
<organism evidence="3 4">
    <name type="scientific">Actinacidiphila epipremni</name>
    <dbReference type="NCBI Taxonomy" id="2053013"/>
    <lineage>
        <taxon>Bacteria</taxon>
        <taxon>Bacillati</taxon>
        <taxon>Actinomycetota</taxon>
        <taxon>Actinomycetes</taxon>
        <taxon>Kitasatosporales</taxon>
        <taxon>Streptomycetaceae</taxon>
        <taxon>Actinacidiphila</taxon>
    </lineage>
</organism>
<evidence type="ECO:0000259" key="2">
    <source>
        <dbReference type="PROSITE" id="PS51781"/>
    </source>
</evidence>
<feature type="chain" id="PRO_5046207001" evidence="1">
    <location>
        <begin position="33"/>
        <end position="137"/>
    </location>
</feature>
<comment type="caution">
    <text evidence="3">The sequence shown here is derived from an EMBL/GenBank/DDBJ whole genome shotgun (WGS) entry which is preliminary data.</text>
</comment>
<dbReference type="PROSITE" id="PS51781">
    <property type="entry name" value="SH3B"/>
    <property type="match status" value="1"/>
</dbReference>
<dbReference type="EMBL" id="JAATEJ010000014">
    <property type="protein sequence ID" value="NJP45372.1"/>
    <property type="molecule type" value="Genomic_DNA"/>
</dbReference>
<sequence>MQPFATSKLLTTLALTAGAAALSVLGVSPAGAATATAHSTSPRPAHGAAPQPGAATDVAAAASVNGRVVSNLPLNIRAAATTNSAVLGSYAPGTIVHISCKVNGQVIDGNPRWYKLADRTGWVAARYVVNLGTVPWC</sequence>
<keyword evidence="1" id="KW-0732">Signal</keyword>
<dbReference type="Gene3D" id="2.30.30.40">
    <property type="entry name" value="SH3 Domains"/>
    <property type="match status" value="1"/>
</dbReference>
<dbReference type="Proteomes" id="UP000734511">
    <property type="component" value="Unassembled WGS sequence"/>
</dbReference>
<feature type="domain" description="SH3b" evidence="2">
    <location>
        <begin position="63"/>
        <end position="132"/>
    </location>
</feature>
<protein>
    <submittedName>
        <fullName evidence="3">SH3 domain-containing protein</fullName>
    </submittedName>
</protein>
<keyword evidence="4" id="KW-1185">Reference proteome</keyword>
<feature type="signal peptide" evidence="1">
    <location>
        <begin position="1"/>
        <end position="32"/>
    </location>
</feature>
<name>A0ABX0ZRZ7_9ACTN</name>
<gene>
    <name evidence="3" type="ORF">HCN08_18480</name>
</gene>
<accession>A0ABX0ZRZ7</accession>
<evidence type="ECO:0000313" key="4">
    <source>
        <dbReference type="Proteomes" id="UP000734511"/>
    </source>
</evidence>
<reference evidence="3 4" key="1">
    <citation type="submission" date="2020-03" db="EMBL/GenBank/DDBJ databases">
        <title>WGS of actinomycetes isolated from Thailand.</title>
        <authorList>
            <person name="Thawai C."/>
        </authorList>
    </citation>
    <scope>NUCLEOTIDE SEQUENCE [LARGE SCALE GENOMIC DNA]</scope>
    <source>
        <strain evidence="3 4">PRB2-1</strain>
    </source>
</reference>
<dbReference type="Pfam" id="PF08239">
    <property type="entry name" value="SH3_3"/>
    <property type="match status" value="1"/>
</dbReference>